<feature type="compositionally biased region" description="Basic and acidic residues" evidence="4">
    <location>
        <begin position="450"/>
        <end position="468"/>
    </location>
</feature>
<reference evidence="6 7" key="1">
    <citation type="journal article" date="2008" name="J. Bacteriol.">
        <title>'Candidatus Cloacamonas acidaminovorans': genome sequence reconstruction provides a first glimpse of a new bacterial division.</title>
        <authorList>
            <person name="Pelletier E."/>
            <person name="Kreimeyer A."/>
            <person name="Bocs S."/>
            <person name="Rouy Z."/>
            <person name="Gyapay G."/>
            <person name="Chouari R."/>
            <person name="Riviere D."/>
            <person name="Ganesan A."/>
            <person name="Daegelen P."/>
            <person name="Sghir A."/>
            <person name="Cohen G.N."/>
            <person name="Medigue C."/>
            <person name="Weissenbach J."/>
            <person name="Le Paslier D."/>
        </authorList>
    </citation>
    <scope>NUCLEOTIDE SEQUENCE [LARGE SCALE GENOMIC DNA]</scope>
    <source>
        <strain evidence="7">Evry</strain>
    </source>
</reference>
<proteinExistence type="inferred from homology"/>
<dbReference type="Gene3D" id="2.40.50.140">
    <property type="entry name" value="Nucleic acid-binding proteins"/>
    <property type="match status" value="5"/>
</dbReference>
<keyword evidence="7" id="KW-1185">Reference proteome</keyword>
<organism evidence="6 7">
    <name type="scientific">Cloacimonas acidaminovorans (strain Evry)</name>
    <dbReference type="NCBI Taxonomy" id="459349"/>
    <lineage>
        <taxon>Bacteria</taxon>
        <taxon>Pseudomonadati</taxon>
        <taxon>Candidatus Cloacimonadota</taxon>
        <taxon>Candidatus Cloacimonadia</taxon>
        <taxon>Candidatus Cloacimonadales</taxon>
        <taxon>Candidatus Cloacimonadaceae</taxon>
        <taxon>Candidatus Cloacimonas</taxon>
    </lineage>
</organism>
<accession>B0VFT2</accession>
<evidence type="ECO:0000313" key="7">
    <source>
        <dbReference type="Proteomes" id="UP000002019"/>
    </source>
</evidence>
<dbReference type="GO" id="GO:0006412">
    <property type="term" value="P:translation"/>
    <property type="evidence" value="ECO:0007669"/>
    <property type="project" value="TreeGrafter"/>
</dbReference>
<evidence type="ECO:0000313" key="6">
    <source>
        <dbReference type="EMBL" id="CAO81523.1"/>
    </source>
</evidence>
<dbReference type="PANTHER" id="PTHR10724:SF7">
    <property type="entry name" value="SMALL RIBOSOMAL SUBUNIT PROTEIN BS1C"/>
    <property type="match status" value="1"/>
</dbReference>
<dbReference type="GO" id="GO:0022627">
    <property type="term" value="C:cytosolic small ribosomal subunit"/>
    <property type="evidence" value="ECO:0007669"/>
    <property type="project" value="TreeGrafter"/>
</dbReference>
<evidence type="ECO:0000256" key="2">
    <source>
        <dbReference type="ARBA" id="ARBA00022980"/>
    </source>
</evidence>
<dbReference type="Proteomes" id="UP000002019">
    <property type="component" value="Chromosome"/>
</dbReference>
<feature type="domain" description="S1 motif" evidence="5">
    <location>
        <begin position="290"/>
        <end position="360"/>
    </location>
</feature>
<evidence type="ECO:0000256" key="4">
    <source>
        <dbReference type="SAM" id="MobiDB-lite"/>
    </source>
</evidence>
<dbReference type="OrthoDB" id="9804077at2"/>
<dbReference type="CDD" id="cd04465">
    <property type="entry name" value="S1_RPS1_repeat_ec2_hs2"/>
    <property type="match status" value="1"/>
</dbReference>
<dbReference type="PROSITE" id="PS50126">
    <property type="entry name" value="S1"/>
    <property type="match status" value="5"/>
</dbReference>
<dbReference type="AlphaFoldDB" id="B0VFT2"/>
<feature type="domain" description="S1 motif" evidence="5">
    <location>
        <begin position="38"/>
        <end position="104"/>
    </location>
</feature>
<dbReference type="InterPro" id="IPR050437">
    <property type="entry name" value="Ribos_protein_bS1-like"/>
</dbReference>
<dbReference type="InterPro" id="IPR012340">
    <property type="entry name" value="NA-bd_OB-fold"/>
</dbReference>
<keyword evidence="2 6" id="KW-0689">Ribosomal protein</keyword>
<feature type="domain" description="S1 motif" evidence="5">
    <location>
        <begin position="377"/>
        <end position="440"/>
    </location>
</feature>
<feature type="domain" description="S1 motif" evidence="5">
    <location>
        <begin position="207"/>
        <end position="273"/>
    </location>
</feature>
<sequence>MSDKVHSNSSKTAMKEMKEEYLRMLEESFQNTAEIKKGDVIEAPIVSIGEQYIILNLGGKFDAYAEIGEFSDSRGVLPYKVGDNLKGYVVDQNENGYVVARSLTKQYVDKQSILEAFEKKIPVQGKIYTPTKGGFNVDILGARAFCPVSQVSLHPVEDSSQFIGKTLDFLVIECSENCRRIVVSHRQLEEMREQERKETALAKLKVGDIVKGKVLRMTTFGAFIDLGGIEGLMHVSEISWQHIVRPQDELKKGQEIEVKILDIKGEKIALSRKVLLEDPFEVAMKELHEGDIINCRVLRLHNFGAFAELKPGVEGLIPISEMSRNRNISHPRDIVKEGDWVQVQILRIDEDTHKISLSLKALEADPWDKIDEIIQLETPFEGIVESSTNFGVFVTISEGITGLLPKSRVRKNDTFQTGEPVTLMVTAIDKENHRITLDYTDRSPVELAEERVRSEEHNYRDQHNEKIRSSNPRRGGRNRSDEEWRKYANQKVNPAADNPFKDL</sequence>
<dbReference type="InterPro" id="IPR035104">
    <property type="entry name" value="Ribosomal_protein_S1-like"/>
</dbReference>
<dbReference type="InterPro" id="IPR003029">
    <property type="entry name" value="S1_domain"/>
</dbReference>
<dbReference type="SMART" id="SM00316">
    <property type="entry name" value="S1"/>
    <property type="match status" value="5"/>
</dbReference>
<feature type="region of interest" description="Disordered" evidence="4">
    <location>
        <begin position="450"/>
        <end position="503"/>
    </location>
</feature>
<dbReference type="PRINTS" id="PR00681">
    <property type="entry name" value="RIBOSOMALS1"/>
</dbReference>
<gene>
    <name evidence="6" type="ordered locus">CLOAM1687</name>
</gene>
<dbReference type="SUPFAM" id="SSF50249">
    <property type="entry name" value="Nucleic acid-binding proteins"/>
    <property type="match status" value="5"/>
</dbReference>
<dbReference type="Pfam" id="PF00575">
    <property type="entry name" value="S1"/>
    <property type="match status" value="4"/>
</dbReference>
<feature type="domain" description="S1 motif" evidence="5">
    <location>
        <begin position="120"/>
        <end position="186"/>
    </location>
</feature>
<name>B0VFT2_CLOAI</name>
<dbReference type="RefSeq" id="WP_015425381.1">
    <property type="nucleotide sequence ID" value="NC_020449.1"/>
</dbReference>
<dbReference type="EMBL" id="CU466930">
    <property type="protein sequence ID" value="CAO81523.1"/>
    <property type="molecule type" value="Genomic_DNA"/>
</dbReference>
<dbReference type="STRING" id="459349.CLOAM1687"/>
<dbReference type="CDD" id="cd05688">
    <property type="entry name" value="S1_RPS1_repeat_ec3"/>
    <property type="match status" value="1"/>
</dbReference>
<dbReference type="PANTHER" id="PTHR10724">
    <property type="entry name" value="30S RIBOSOMAL PROTEIN S1"/>
    <property type="match status" value="1"/>
</dbReference>
<dbReference type="GO" id="GO:0003729">
    <property type="term" value="F:mRNA binding"/>
    <property type="evidence" value="ECO:0007669"/>
    <property type="project" value="TreeGrafter"/>
</dbReference>
<dbReference type="KEGG" id="caci:CLOAM1687"/>
<comment type="similarity">
    <text evidence="1">Belongs to the bacterial ribosomal protein bS1 family.</text>
</comment>
<evidence type="ECO:0000256" key="1">
    <source>
        <dbReference type="ARBA" id="ARBA00006767"/>
    </source>
</evidence>
<protein>
    <submittedName>
        <fullName evidence="6">Ribosomal protein S1</fullName>
    </submittedName>
</protein>
<evidence type="ECO:0000259" key="5">
    <source>
        <dbReference type="PROSITE" id="PS50126"/>
    </source>
</evidence>
<dbReference type="HOGENOM" id="CLU_015805_4_0_0"/>
<dbReference type="eggNOG" id="COG0539">
    <property type="taxonomic scope" value="Bacteria"/>
</dbReference>
<dbReference type="GO" id="GO:0003735">
    <property type="term" value="F:structural constituent of ribosome"/>
    <property type="evidence" value="ECO:0007669"/>
    <property type="project" value="TreeGrafter"/>
</dbReference>
<keyword evidence="3" id="KW-0687">Ribonucleoprotein</keyword>
<evidence type="ECO:0000256" key="3">
    <source>
        <dbReference type="ARBA" id="ARBA00023274"/>
    </source>
</evidence>